<organism evidence="1 2">
    <name type="scientific">Tropicimonas omnivorans</name>
    <dbReference type="NCBI Taxonomy" id="3075590"/>
    <lineage>
        <taxon>Bacteria</taxon>
        <taxon>Pseudomonadati</taxon>
        <taxon>Pseudomonadota</taxon>
        <taxon>Alphaproteobacteria</taxon>
        <taxon>Rhodobacterales</taxon>
        <taxon>Roseobacteraceae</taxon>
        <taxon>Tropicimonas</taxon>
    </lineage>
</organism>
<sequence length="48" mass="5579">MAGRYRTECVMSNVWRGRFGQISAWDRRPTGMNILAGFPPEQPIKHIF</sequence>
<dbReference type="RefSeq" id="WP_311691254.1">
    <property type="nucleotide sequence ID" value="NZ_JAVRHL010000002.1"/>
</dbReference>
<evidence type="ECO:0000313" key="1">
    <source>
        <dbReference type="EMBL" id="MDT0683101.1"/>
    </source>
</evidence>
<comment type="caution">
    <text evidence="1">The sequence shown here is derived from an EMBL/GenBank/DDBJ whole genome shotgun (WGS) entry which is preliminary data.</text>
</comment>
<proteinExistence type="predicted"/>
<keyword evidence="2" id="KW-1185">Reference proteome</keyword>
<evidence type="ECO:0000313" key="2">
    <source>
        <dbReference type="Proteomes" id="UP001265259"/>
    </source>
</evidence>
<protein>
    <submittedName>
        <fullName evidence="1">Uncharacterized protein</fullName>
    </submittedName>
</protein>
<reference evidence="1 2" key="1">
    <citation type="submission" date="2023-09" db="EMBL/GenBank/DDBJ databases">
        <authorList>
            <person name="Rey-Velasco X."/>
        </authorList>
    </citation>
    <scope>NUCLEOTIDE SEQUENCE [LARGE SCALE GENOMIC DNA]</scope>
    <source>
        <strain evidence="1 2">F158</strain>
    </source>
</reference>
<name>A0ABU3DHA4_9RHOB</name>
<accession>A0ABU3DHA4</accession>
<dbReference type="Proteomes" id="UP001265259">
    <property type="component" value="Unassembled WGS sequence"/>
</dbReference>
<dbReference type="EMBL" id="JAVRHL010000002">
    <property type="protein sequence ID" value="MDT0683101.1"/>
    <property type="molecule type" value="Genomic_DNA"/>
</dbReference>
<gene>
    <name evidence="1" type="ORF">RM543_10420</name>
</gene>